<dbReference type="GO" id="GO:0004668">
    <property type="term" value="F:protein-arginine deiminase activity"/>
    <property type="evidence" value="ECO:0007669"/>
    <property type="project" value="InterPro"/>
</dbReference>
<keyword evidence="3" id="KW-1185">Reference proteome</keyword>
<dbReference type="SUPFAM" id="SSF55909">
    <property type="entry name" value="Pentein"/>
    <property type="match status" value="1"/>
</dbReference>
<dbReference type="AlphaFoldDB" id="A0A8C5S376"/>
<dbReference type="GO" id="GO:0005509">
    <property type="term" value="F:calcium ion binding"/>
    <property type="evidence" value="ECO:0007669"/>
    <property type="project" value="InterPro"/>
</dbReference>
<dbReference type="InterPro" id="IPR004303">
    <property type="entry name" value="PAD"/>
</dbReference>
<evidence type="ECO:0000313" key="3">
    <source>
        <dbReference type="Proteomes" id="UP000694406"/>
    </source>
</evidence>
<dbReference type="PANTHER" id="PTHR10837">
    <property type="entry name" value="PEPTIDYLARGININE DEIMINASE"/>
    <property type="match status" value="1"/>
</dbReference>
<sequence length="186" mass="21490">MSQLVKDFLKSQVVQSPIELYTDWLLVGHVDEMLSFVPAPDRKGFRLLLASPKACFKLLKEKEKEGHGEAKMPEGIEFREDGRQPRSISEIIADGFLKKWNEYCQNCIDWNRNILKEELGLAEEDIIEIPQLFYPFLKLPESFVSQVITASAEAYFPDMVRFQPQMCFEKNQPRNDPAGPTSQRFS</sequence>
<protein>
    <recommendedName>
        <fullName evidence="1">Protein-arginine deiminase C-terminal domain-containing protein</fullName>
    </recommendedName>
</protein>
<dbReference type="Pfam" id="PF03068">
    <property type="entry name" value="PAD"/>
    <property type="match status" value="1"/>
</dbReference>
<proteinExistence type="predicted"/>
<dbReference type="PANTHER" id="PTHR10837:SF11">
    <property type="entry name" value="PROTEIN-ARGININE DEIMINASE TYPE-1"/>
    <property type="match status" value="1"/>
</dbReference>
<dbReference type="GO" id="GO:0005634">
    <property type="term" value="C:nucleus"/>
    <property type="evidence" value="ECO:0007669"/>
    <property type="project" value="TreeGrafter"/>
</dbReference>
<reference evidence="2" key="2">
    <citation type="submission" date="2025-09" db="UniProtKB">
        <authorList>
            <consortium name="Ensembl"/>
        </authorList>
    </citation>
    <scope>IDENTIFICATION</scope>
</reference>
<dbReference type="GO" id="GO:0005737">
    <property type="term" value="C:cytoplasm"/>
    <property type="evidence" value="ECO:0007669"/>
    <property type="project" value="InterPro"/>
</dbReference>
<feature type="domain" description="Protein-arginine deiminase C-terminal" evidence="1">
    <location>
        <begin position="1"/>
        <end position="161"/>
    </location>
</feature>
<accession>A0A8C5S376</accession>
<organism evidence="2 3">
    <name type="scientific">Laticauda laticaudata</name>
    <name type="common">Blue-ringed sea krait</name>
    <name type="synonym">Blue-lipped sea krait</name>
    <dbReference type="NCBI Taxonomy" id="8630"/>
    <lineage>
        <taxon>Eukaryota</taxon>
        <taxon>Metazoa</taxon>
        <taxon>Chordata</taxon>
        <taxon>Craniata</taxon>
        <taxon>Vertebrata</taxon>
        <taxon>Euteleostomi</taxon>
        <taxon>Lepidosauria</taxon>
        <taxon>Squamata</taxon>
        <taxon>Bifurcata</taxon>
        <taxon>Unidentata</taxon>
        <taxon>Episquamata</taxon>
        <taxon>Toxicofera</taxon>
        <taxon>Serpentes</taxon>
        <taxon>Colubroidea</taxon>
        <taxon>Elapidae</taxon>
        <taxon>Laticaudinae</taxon>
        <taxon>Laticauda</taxon>
    </lineage>
</organism>
<evidence type="ECO:0000259" key="1">
    <source>
        <dbReference type="Pfam" id="PF03068"/>
    </source>
</evidence>
<dbReference type="Gene3D" id="3.75.10.10">
    <property type="entry name" value="L-arginine/glycine Amidinotransferase, Chain A"/>
    <property type="match status" value="1"/>
</dbReference>
<dbReference type="Ensembl" id="ENSLLTT00000012018.1">
    <property type="protein sequence ID" value="ENSLLTP00000011558.1"/>
    <property type="gene ID" value="ENSLLTG00000008897.1"/>
</dbReference>
<dbReference type="Proteomes" id="UP000694406">
    <property type="component" value="Unplaced"/>
</dbReference>
<evidence type="ECO:0000313" key="2">
    <source>
        <dbReference type="Ensembl" id="ENSLLTP00000011558.1"/>
    </source>
</evidence>
<dbReference type="InterPro" id="IPR013530">
    <property type="entry name" value="PAD_C"/>
</dbReference>
<dbReference type="GeneTree" id="ENSGT00940000153217"/>
<reference evidence="2" key="1">
    <citation type="submission" date="2025-08" db="UniProtKB">
        <authorList>
            <consortium name="Ensembl"/>
        </authorList>
    </citation>
    <scope>IDENTIFICATION</scope>
</reference>
<name>A0A8C5S376_LATLA</name>